<accession>A0A9P3CR48</accession>
<dbReference type="SUPFAM" id="SSF52266">
    <property type="entry name" value="SGNH hydrolase"/>
    <property type="match status" value="1"/>
</dbReference>
<reference evidence="1 2" key="1">
    <citation type="submission" date="2021-01" db="EMBL/GenBank/DDBJ databases">
        <title>Cercospora kikuchii MAFF 305040 whole genome shotgun sequence.</title>
        <authorList>
            <person name="Kashiwa T."/>
            <person name="Suzuki T."/>
        </authorList>
    </citation>
    <scope>NUCLEOTIDE SEQUENCE [LARGE SCALE GENOMIC DNA]</scope>
    <source>
        <strain evidence="1 2">MAFF 305040</strain>
    </source>
</reference>
<dbReference type="PANTHER" id="PTHR37981:SF1">
    <property type="entry name" value="SGNH HYDROLASE-TYPE ESTERASE DOMAIN-CONTAINING PROTEIN"/>
    <property type="match status" value="1"/>
</dbReference>
<dbReference type="GO" id="GO:0006629">
    <property type="term" value="P:lipid metabolic process"/>
    <property type="evidence" value="ECO:0007669"/>
    <property type="project" value="TreeGrafter"/>
</dbReference>
<gene>
    <name evidence="1" type="ORF">CKM354_001031500</name>
</gene>
<evidence type="ECO:0000313" key="2">
    <source>
        <dbReference type="Proteomes" id="UP000825890"/>
    </source>
</evidence>
<organism evidence="1 2">
    <name type="scientific">Cercospora kikuchii</name>
    <dbReference type="NCBI Taxonomy" id="84275"/>
    <lineage>
        <taxon>Eukaryota</taxon>
        <taxon>Fungi</taxon>
        <taxon>Dikarya</taxon>
        <taxon>Ascomycota</taxon>
        <taxon>Pezizomycotina</taxon>
        <taxon>Dothideomycetes</taxon>
        <taxon>Dothideomycetidae</taxon>
        <taxon>Mycosphaerellales</taxon>
        <taxon>Mycosphaerellaceae</taxon>
        <taxon>Cercospora</taxon>
    </lineage>
</organism>
<dbReference type="GO" id="GO:0016788">
    <property type="term" value="F:hydrolase activity, acting on ester bonds"/>
    <property type="evidence" value="ECO:0007669"/>
    <property type="project" value="InterPro"/>
</dbReference>
<proteinExistence type="predicted"/>
<dbReference type="OrthoDB" id="21678at2759"/>
<dbReference type="EMBL" id="BOLY01000007">
    <property type="protein sequence ID" value="GIZ47216.1"/>
    <property type="molecule type" value="Genomic_DNA"/>
</dbReference>
<evidence type="ECO:0008006" key="3">
    <source>
        <dbReference type="Google" id="ProtNLM"/>
    </source>
</evidence>
<comment type="caution">
    <text evidence="1">The sequence shown here is derived from an EMBL/GenBank/DDBJ whole genome shotgun (WGS) entry which is preliminary data.</text>
</comment>
<dbReference type="Proteomes" id="UP000825890">
    <property type="component" value="Unassembled WGS sequence"/>
</dbReference>
<dbReference type="InterPro" id="IPR037460">
    <property type="entry name" value="SEST-like"/>
</dbReference>
<keyword evidence="2" id="KW-1185">Reference proteome</keyword>
<sequence>MRVNHAYGLQLRDDLPFVKKPDLTFAACSGAKLFDMAKGQQQFDQLPEDVHFVTMQAGGNDALFYGMARDCIFHNEHGRAYGGYYLDPTGECAKSIGNVRQLLDAAPEEQGIWKYMDDTIKDIFRDPRTSKNDFKLYVLGYAHLFNIDAPDSDWCNDKTFSVSASDFANGRRPPLSSGLRTAINDLTTRFNDRTPDVIKNMRSNKVQYVSTTERFNGHRFCEKDHNMYDQYFGSNVWLWNVSPDGLFPSSVKDQAEANKDWADVYNATGFVFMPNMEAWDWTDMLNMEKGPEAKSPQQGWSPGVVLRPLHPKLARVLSEIEREH</sequence>
<name>A0A9P3CR48_9PEZI</name>
<dbReference type="GeneID" id="68295890"/>
<dbReference type="PANTHER" id="PTHR37981">
    <property type="entry name" value="LIPASE 2"/>
    <property type="match status" value="1"/>
</dbReference>
<dbReference type="InterPro" id="IPR036514">
    <property type="entry name" value="SGNH_hydro_sf"/>
</dbReference>
<dbReference type="RefSeq" id="XP_044661703.1">
    <property type="nucleotide sequence ID" value="XM_044805768.1"/>
</dbReference>
<dbReference type="Gene3D" id="3.40.50.1110">
    <property type="entry name" value="SGNH hydrolase"/>
    <property type="match status" value="1"/>
</dbReference>
<dbReference type="AlphaFoldDB" id="A0A9P3CR48"/>
<protein>
    <recommendedName>
        <fullName evidence="3">SGNH hydrolase-type esterase domain-containing protein</fullName>
    </recommendedName>
</protein>
<evidence type="ECO:0000313" key="1">
    <source>
        <dbReference type="EMBL" id="GIZ47216.1"/>
    </source>
</evidence>